<evidence type="ECO:0000256" key="6">
    <source>
        <dbReference type="ARBA" id="ARBA00023180"/>
    </source>
</evidence>
<dbReference type="SMART" id="SM00186">
    <property type="entry name" value="FBG"/>
    <property type="match status" value="1"/>
</dbReference>
<dbReference type="PANTHER" id="PTHR47221:SF6">
    <property type="entry name" value="FIBRINOGEN ALPHA CHAIN"/>
    <property type="match status" value="1"/>
</dbReference>
<accession>A0AAD9P3Q0</accession>
<dbReference type="PANTHER" id="PTHR47221">
    <property type="entry name" value="FIBRINOGEN ALPHA CHAIN"/>
    <property type="match status" value="1"/>
</dbReference>
<evidence type="ECO:0000313" key="9">
    <source>
        <dbReference type="EMBL" id="KAK2187451.1"/>
    </source>
</evidence>
<dbReference type="FunFam" id="3.90.215.10:FF:000001">
    <property type="entry name" value="Tenascin isoform 1"/>
    <property type="match status" value="1"/>
</dbReference>
<keyword evidence="2" id="KW-0964">Secreted</keyword>
<comment type="subcellular location">
    <subcellularLocation>
        <location evidence="1">Secreted</location>
    </subcellularLocation>
</comment>
<proteinExistence type="predicted"/>
<dbReference type="InterPro" id="IPR002181">
    <property type="entry name" value="Fibrinogen_a/b/g_C_dom"/>
</dbReference>
<protein>
    <recommendedName>
        <fullName evidence="8">Fibrinogen C-terminal domain-containing protein</fullName>
    </recommendedName>
</protein>
<evidence type="ECO:0000256" key="1">
    <source>
        <dbReference type="ARBA" id="ARBA00004613"/>
    </source>
</evidence>
<keyword evidence="6" id="KW-0325">Glycoprotein</keyword>
<feature type="chain" id="PRO_5041942576" description="Fibrinogen C-terminal domain-containing protein" evidence="7">
    <location>
        <begin position="21"/>
        <end position="314"/>
    </location>
</feature>
<dbReference type="InterPro" id="IPR036056">
    <property type="entry name" value="Fibrinogen-like_C"/>
</dbReference>
<evidence type="ECO:0000259" key="8">
    <source>
        <dbReference type="PROSITE" id="PS51406"/>
    </source>
</evidence>
<dbReference type="SUPFAM" id="SSF56496">
    <property type="entry name" value="Fibrinogen C-terminal domain-like"/>
    <property type="match status" value="1"/>
</dbReference>
<organism evidence="9 10">
    <name type="scientific">Ridgeia piscesae</name>
    <name type="common">Tubeworm</name>
    <dbReference type="NCBI Taxonomy" id="27915"/>
    <lineage>
        <taxon>Eukaryota</taxon>
        <taxon>Metazoa</taxon>
        <taxon>Spiralia</taxon>
        <taxon>Lophotrochozoa</taxon>
        <taxon>Annelida</taxon>
        <taxon>Polychaeta</taxon>
        <taxon>Sedentaria</taxon>
        <taxon>Canalipalpata</taxon>
        <taxon>Sabellida</taxon>
        <taxon>Siboglinidae</taxon>
        <taxon>Ridgeia</taxon>
    </lineage>
</organism>
<sequence>MSTTVCFLLAVCVIVYITHPAPVESQCTARHCFDDDNDVKPLTTMMHHISDTVERHHQECQQSLLQQRTQFEELQKQFNDSMQQRTQFEVLQKQFRPALDCYDLKMKGVTTSGVHNIFLKRSNKYIKVFCEMTRNGGGWTVFQRRQDGSVNFWRDWATYKKGFGNLEGEFWLGNDYIHEITTQKNYSIRVDLEDFDGKTAYAEYSSFNVASESEYYKLSLGSYNGTAGDSFGYHSGKMFSTKDPNHDHDTYPGMHCAQAVRGGWWYGRCFKVCLNGQYLHGSYTSFYNGIEWERFRSPKYSLKKTDMKLRPLLN</sequence>
<dbReference type="GO" id="GO:0005576">
    <property type="term" value="C:extracellular region"/>
    <property type="evidence" value="ECO:0007669"/>
    <property type="project" value="UniProtKB-SubCell"/>
</dbReference>
<dbReference type="CDD" id="cd00087">
    <property type="entry name" value="FReD"/>
    <property type="match status" value="1"/>
</dbReference>
<evidence type="ECO:0000256" key="2">
    <source>
        <dbReference type="ARBA" id="ARBA00022525"/>
    </source>
</evidence>
<name>A0AAD9P3Q0_RIDPI</name>
<dbReference type="InterPro" id="IPR014716">
    <property type="entry name" value="Fibrinogen_a/b/g_C_1"/>
</dbReference>
<evidence type="ECO:0000313" key="10">
    <source>
        <dbReference type="Proteomes" id="UP001209878"/>
    </source>
</evidence>
<keyword evidence="4" id="KW-0175">Coiled coil</keyword>
<feature type="domain" description="Fibrinogen C-terminal" evidence="8">
    <location>
        <begin position="92"/>
        <end position="313"/>
    </location>
</feature>
<dbReference type="AlphaFoldDB" id="A0AAD9P3Q0"/>
<keyword evidence="5" id="KW-1015">Disulfide bond</keyword>
<keyword evidence="3 7" id="KW-0732">Signal</keyword>
<gene>
    <name evidence="9" type="ORF">NP493_165g06007</name>
</gene>
<reference evidence="9" key="1">
    <citation type="journal article" date="2023" name="Mol. Biol. Evol.">
        <title>Third-Generation Sequencing Reveals the Adaptive Role of the Epigenome in Three Deep-Sea Polychaetes.</title>
        <authorList>
            <person name="Perez M."/>
            <person name="Aroh O."/>
            <person name="Sun Y."/>
            <person name="Lan Y."/>
            <person name="Juniper S.K."/>
            <person name="Young C.R."/>
            <person name="Angers B."/>
            <person name="Qian P.Y."/>
        </authorList>
    </citation>
    <scope>NUCLEOTIDE SEQUENCE</scope>
    <source>
        <strain evidence="9">R07B-5</strain>
    </source>
</reference>
<dbReference type="EMBL" id="JAODUO010000165">
    <property type="protein sequence ID" value="KAK2187451.1"/>
    <property type="molecule type" value="Genomic_DNA"/>
</dbReference>
<dbReference type="NCBIfam" id="NF040941">
    <property type="entry name" value="GGGWT_bact"/>
    <property type="match status" value="1"/>
</dbReference>
<evidence type="ECO:0000256" key="3">
    <source>
        <dbReference type="ARBA" id="ARBA00022729"/>
    </source>
</evidence>
<dbReference type="Pfam" id="PF00147">
    <property type="entry name" value="Fibrinogen_C"/>
    <property type="match status" value="1"/>
</dbReference>
<dbReference type="Gene3D" id="3.90.215.10">
    <property type="entry name" value="Gamma Fibrinogen, chain A, domain 1"/>
    <property type="match status" value="1"/>
</dbReference>
<dbReference type="PROSITE" id="PS51406">
    <property type="entry name" value="FIBRINOGEN_C_2"/>
    <property type="match status" value="1"/>
</dbReference>
<keyword evidence="10" id="KW-1185">Reference proteome</keyword>
<evidence type="ECO:0000256" key="4">
    <source>
        <dbReference type="ARBA" id="ARBA00023054"/>
    </source>
</evidence>
<dbReference type="InterPro" id="IPR037579">
    <property type="entry name" value="FIB_ANG-like"/>
</dbReference>
<feature type="signal peptide" evidence="7">
    <location>
        <begin position="1"/>
        <end position="20"/>
    </location>
</feature>
<comment type="caution">
    <text evidence="9">The sequence shown here is derived from an EMBL/GenBank/DDBJ whole genome shotgun (WGS) entry which is preliminary data.</text>
</comment>
<dbReference type="Proteomes" id="UP001209878">
    <property type="component" value="Unassembled WGS sequence"/>
</dbReference>
<evidence type="ECO:0000256" key="7">
    <source>
        <dbReference type="SAM" id="SignalP"/>
    </source>
</evidence>
<evidence type="ECO:0000256" key="5">
    <source>
        <dbReference type="ARBA" id="ARBA00023157"/>
    </source>
</evidence>